<organism evidence="1 2">
    <name type="scientific">Desulfocurvibacter africanus subsp. africanus str. Walvis Bay</name>
    <dbReference type="NCBI Taxonomy" id="690850"/>
    <lineage>
        <taxon>Bacteria</taxon>
        <taxon>Pseudomonadati</taxon>
        <taxon>Thermodesulfobacteriota</taxon>
        <taxon>Desulfovibrionia</taxon>
        <taxon>Desulfovibrionales</taxon>
        <taxon>Desulfovibrionaceae</taxon>
        <taxon>Desulfocurvibacter</taxon>
    </lineage>
</organism>
<accession>F3YVR5</accession>
<reference evidence="1 2" key="1">
    <citation type="journal article" date="2011" name="J. Bacteriol.">
        <title>Genome sequence of the mercury-methylating and pleomorphic Desulfovibrio africanus Strain Walvis Bay.</title>
        <authorList>
            <person name="Brown S.D."/>
            <person name="Wall J.D."/>
            <person name="Kucken A.M."/>
            <person name="Gilmour C.C."/>
            <person name="Podar M."/>
            <person name="Brandt C.C."/>
            <person name="Teshima H."/>
            <person name="Detter J.C."/>
            <person name="Han C.S."/>
            <person name="Land M.L."/>
            <person name="Lucas S."/>
            <person name="Han J."/>
            <person name="Pennacchio L."/>
            <person name="Nolan M."/>
            <person name="Pitluck S."/>
            <person name="Woyke T."/>
            <person name="Goodwin L."/>
            <person name="Palumbo A.V."/>
            <person name="Elias D.A."/>
        </authorList>
    </citation>
    <scope>NUCLEOTIDE SEQUENCE [LARGE SCALE GENOMIC DNA]</scope>
    <source>
        <strain evidence="1 2">Walvis Bay</strain>
    </source>
</reference>
<name>F3YVR5_DESAF</name>
<keyword evidence="2" id="KW-1185">Reference proteome</keyword>
<dbReference type="InterPro" id="IPR011250">
    <property type="entry name" value="OMP/PagP_B-barrel"/>
</dbReference>
<dbReference type="HOGENOM" id="CLU_1388276_0_0_7"/>
<proteinExistence type="predicted"/>
<dbReference type="STRING" id="690850.Desaf_0520"/>
<dbReference type="SUPFAM" id="SSF56925">
    <property type="entry name" value="OMPA-like"/>
    <property type="match status" value="1"/>
</dbReference>
<sequence length="196" mass="21208" precursor="true">MVDMPKLLLALAIFAGLLLQAGPSSGQDRGLRLDAGIARGGEELRIPLAAVTFLDTPAPKLRALPGLPLGWAQHPAINALPHQDTLSMSFAQTYLPGNTGITFMPYVGGWAAPLDWYAESDSLAPGDQSGARFAWNFGGGIVWFFRDVLGVDFGLRWTEKDVRVSSDGLRIGDIRTHGKLNLQEQSVRVNVSMPLR</sequence>
<gene>
    <name evidence="1" type="ORF">Desaf_0520</name>
</gene>
<dbReference type="KEGG" id="daf:Desaf_0520"/>
<dbReference type="AlphaFoldDB" id="F3YVR5"/>
<evidence type="ECO:0000313" key="2">
    <source>
        <dbReference type="Proteomes" id="UP000007844"/>
    </source>
</evidence>
<dbReference type="Proteomes" id="UP000007844">
    <property type="component" value="Chromosome"/>
</dbReference>
<dbReference type="EMBL" id="CP003221">
    <property type="protein sequence ID" value="EGJ48873.1"/>
    <property type="molecule type" value="Genomic_DNA"/>
</dbReference>
<evidence type="ECO:0000313" key="1">
    <source>
        <dbReference type="EMBL" id="EGJ48873.1"/>
    </source>
</evidence>
<protein>
    <submittedName>
        <fullName evidence="1">Uncharacterized protein</fullName>
    </submittedName>
</protein>